<evidence type="ECO:0000259" key="7">
    <source>
        <dbReference type="PROSITE" id="PS50850"/>
    </source>
</evidence>
<dbReference type="GO" id="GO:0005886">
    <property type="term" value="C:plasma membrane"/>
    <property type="evidence" value="ECO:0007669"/>
    <property type="project" value="UniProtKB-SubCell"/>
</dbReference>
<dbReference type="PANTHER" id="PTHR43124">
    <property type="entry name" value="PURINE EFFLUX PUMP PBUE"/>
    <property type="match status" value="1"/>
</dbReference>
<protein>
    <submittedName>
        <fullName evidence="8">MFS transporter</fullName>
    </submittedName>
</protein>
<accession>A0A810L605</accession>
<dbReference type="KEGG" id="aser:Asera_39140"/>
<keyword evidence="2" id="KW-1003">Cell membrane</keyword>
<dbReference type="InterPro" id="IPR050189">
    <property type="entry name" value="MFS_Efflux_Transporters"/>
</dbReference>
<organism evidence="8 9">
    <name type="scientific">Actinocatenispora sera</name>
    <dbReference type="NCBI Taxonomy" id="390989"/>
    <lineage>
        <taxon>Bacteria</taxon>
        <taxon>Bacillati</taxon>
        <taxon>Actinomycetota</taxon>
        <taxon>Actinomycetes</taxon>
        <taxon>Micromonosporales</taxon>
        <taxon>Micromonosporaceae</taxon>
        <taxon>Actinocatenispora</taxon>
    </lineage>
</organism>
<evidence type="ECO:0000256" key="4">
    <source>
        <dbReference type="ARBA" id="ARBA00022989"/>
    </source>
</evidence>
<feature type="transmembrane region" description="Helical" evidence="6">
    <location>
        <begin position="155"/>
        <end position="174"/>
    </location>
</feature>
<evidence type="ECO:0000256" key="5">
    <source>
        <dbReference type="ARBA" id="ARBA00023136"/>
    </source>
</evidence>
<dbReference type="InterPro" id="IPR036259">
    <property type="entry name" value="MFS_trans_sf"/>
</dbReference>
<evidence type="ECO:0000256" key="3">
    <source>
        <dbReference type="ARBA" id="ARBA00022692"/>
    </source>
</evidence>
<dbReference type="EMBL" id="AP023354">
    <property type="protein sequence ID" value="BCJ29806.1"/>
    <property type="molecule type" value="Genomic_DNA"/>
</dbReference>
<dbReference type="InterPro" id="IPR011701">
    <property type="entry name" value="MFS"/>
</dbReference>
<dbReference type="SUPFAM" id="SSF103473">
    <property type="entry name" value="MFS general substrate transporter"/>
    <property type="match status" value="1"/>
</dbReference>
<dbReference type="InterPro" id="IPR020846">
    <property type="entry name" value="MFS_dom"/>
</dbReference>
<feature type="transmembrane region" description="Helical" evidence="6">
    <location>
        <begin position="125"/>
        <end position="143"/>
    </location>
</feature>
<evidence type="ECO:0000256" key="6">
    <source>
        <dbReference type="SAM" id="Phobius"/>
    </source>
</evidence>
<sequence>MYVLAAGVFAMVTSEFTVAGLMPQLAEGLGTGIPQIGYLVTIFAVAMSVGGPPLTFALLKVPPKAALMIVFAIFLVGNVIAALATGYPMMILARIISGAASQAFFGIAVSMGVQLVDEHVRGRGVAVVMNGLMLGTLLGLPLATFVGSRFGWQSAFWAISAITVLAAALTHTMVRNPAATKASDGVEPSATPGSDLAVLRRPQFLLALASSTLIIGATFSAFSFFTPILTEITGFPEGVVPVLLLVYGAATLVGNVIVGRLADRHTVSTLLVGTGLNALFLTGFALSTDAPPLAVAFILGIGLVGVTMNPAMAVRIQRSGSTAPLVNSIHGSFITLGVIIGSAVGSALIPQYGLRAPVVLGIGLAVLAIVAIMPALASPYLRCGASDDASAAASERSQTLCTVTEKSELGSTRR</sequence>
<comment type="subcellular location">
    <subcellularLocation>
        <location evidence="1">Cell membrane</location>
        <topology evidence="1">Multi-pass membrane protein</topology>
    </subcellularLocation>
</comment>
<dbReference type="PROSITE" id="PS50850">
    <property type="entry name" value="MFS"/>
    <property type="match status" value="1"/>
</dbReference>
<feature type="transmembrane region" description="Helical" evidence="6">
    <location>
        <begin position="66"/>
        <end position="85"/>
    </location>
</feature>
<dbReference type="AlphaFoldDB" id="A0A810L605"/>
<dbReference type="PANTHER" id="PTHR43124:SF8">
    <property type="entry name" value="INNER MEMBRANE TRANSPORT PROTEIN YDHP"/>
    <property type="match status" value="1"/>
</dbReference>
<feature type="transmembrane region" description="Helical" evidence="6">
    <location>
        <begin position="38"/>
        <end position="59"/>
    </location>
</feature>
<feature type="transmembrane region" description="Helical" evidence="6">
    <location>
        <begin position="204"/>
        <end position="226"/>
    </location>
</feature>
<feature type="transmembrane region" description="Helical" evidence="6">
    <location>
        <begin position="358"/>
        <end position="377"/>
    </location>
</feature>
<dbReference type="Proteomes" id="UP000680750">
    <property type="component" value="Chromosome"/>
</dbReference>
<feature type="transmembrane region" description="Helical" evidence="6">
    <location>
        <begin position="270"/>
        <end position="287"/>
    </location>
</feature>
<feature type="transmembrane region" description="Helical" evidence="6">
    <location>
        <begin position="91"/>
        <end position="113"/>
    </location>
</feature>
<evidence type="ECO:0000313" key="8">
    <source>
        <dbReference type="EMBL" id="BCJ29806.1"/>
    </source>
</evidence>
<keyword evidence="5 6" id="KW-0472">Membrane</keyword>
<feature type="transmembrane region" description="Helical" evidence="6">
    <location>
        <begin position="238"/>
        <end position="258"/>
    </location>
</feature>
<dbReference type="GO" id="GO:0022857">
    <property type="term" value="F:transmembrane transporter activity"/>
    <property type="evidence" value="ECO:0007669"/>
    <property type="project" value="InterPro"/>
</dbReference>
<dbReference type="Pfam" id="PF07690">
    <property type="entry name" value="MFS_1"/>
    <property type="match status" value="1"/>
</dbReference>
<dbReference type="Gene3D" id="1.20.1250.20">
    <property type="entry name" value="MFS general substrate transporter like domains"/>
    <property type="match status" value="1"/>
</dbReference>
<keyword evidence="3 6" id="KW-0812">Transmembrane</keyword>
<gene>
    <name evidence="8" type="ORF">Asera_39140</name>
</gene>
<evidence type="ECO:0000256" key="2">
    <source>
        <dbReference type="ARBA" id="ARBA00022475"/>
    </source>
</evidence>
<proteinExistence type="predicted"/>
<feature type="domain" description="Major facilitator superfamily (MFS) profile" evidence="7">
    <location>
        <begin position="1"/>
        <end position="382"/>
    </location>
</feature>
<evidence type="ECO:0000313" key="9">
    <source>
        <dbReference type="Proteomes" id="UP000680750"/>
    </source>
</evidence>
<feature type="transmembrane region" description="Helical" evidence="6">
    <location>
        <begin position="333"/>
        <end position="352"/>
    </location>
</feature>
<keyword evidence="4 6" id="KW-1133">Transmembrane helix</keyword>
<evidence type="ECO:0000256" key="1">
    <source>
        <dbReference type="ARBA" id="ARBA00004651"/>
    </source>
</evidence>
<feature type="transmembrane region" description="Helical" evidence="6">
    <location>
        <begin position="293"/>
        <end position="312"/>
    </location>
</feature>
<keyword evidence="9" id="KW-1185">Reference proteome</keyword>
<dbReference type="CDD" id="cd17324">
    <property type="entry name" value="MFS_NepI_like"/>
    <property type="match status" value="1"/>
</dbReference>
<reference evidence="8" key="1">
    <citation type="submission" date="2020-08" db="EMBL/GenBank/DDBJ databases">
        <title>Whole genome shotgun sequence of Actinocatenispora sera NBRC 101916.</title>
        <authorList>
            <person name="Komaki H."/>
            <person name="Tamura T."/>
        </authorList>
    </citation>
    <scope>NUCLEOTIDE SEQUENCE</scope>
    <source>
        <strain evidence="8">NBRC 101916</strain>
    </source>
</reference>
<name>A0A810L605_9ACTN</name>